<dbReference type="PROSITE" id="PS50835">
    <property type="entry name" value="IG_LIKE"/>
    <property type="match status" value="1"/>
</dbReference>
<organism evidence="4 5">
    <name type="scientific">Ataeniobius toweri</name>
    <dbReference type="NCBI Taxonomy" id="208326"/>
    <lineage>
        <taxon>Eukaryota</taxon>
        <taxon>Metazoa</taxon>
        <taxon>Chordata</taxon>
        <taxon>Craniata</taxon>
        <taxon>Vertebrata</taxon>
        <taxon>Euteleostomi</taxon>
        <taxon>Actinopterygii</taxon>
        <taxon>Neopterygii</taxon>
        <taxon>Teleostei</taxon>
        <taxon>Neoteleostei</taxon>
        <taxon>Acanthomorphata</taxon>
        <taxon>Ovalentaria</taxon>
        <taxon>Atherinomorphae</taxon>
        <taxon>Cyprinodontiformes</taxon>
        <taxon>Goodeidae</taxon>
        <taxon>Ataeniobius</taxon>
    </lineage>
</organism>
<dbReference type="Proteomes" id="UP001345963">
    <property type="component" value="Unassembled WGS sequence"/>
</dbReference>
<sequence length="108" mass="12286">LLRILSSWSLKCLCQGQMMASCLSQGGDSPQYRWTLDGHTLTDSELFSRNIENSIIVLRQNTSGRLVCWVSNLVSGSFIYILPLTVFVLRHHTKDQRGRAFKSVTQRL</sequence>
<keyword evidence="2" id="KW-0732">Signal</keyword>
<feature type="domain" description="Ig-like" evidence="3">
    <location>
        <begin position="1"/>
        <end position="85"/>
    </location>
</feature>
<dbReference type="InterPro" id="IPR007110">
    <property type="entry name" value="Ig-like_dom"/>
</dbReference>
<keyword evidence="1" id="KW-0472">Membrane</keyword>
<feature type="chain" id="PRO_5046591165" description="Ig-like domain-containing protein" evidence="2">
    <location>
        <begin position="17"/>
        <end position="108"/>
    </location>
</feature>
<gene>
    <name evidence="4" type="ORF">ATANTOWER_019543</name>
</gene>
<dbReference type="SUPFAM" id="SSF48726">
    <property type="entry name" value="Immunoglobulin"/>
    <property type="match status" value="1"/>
</dbReference>
<name>A0ABU7B8W6_9TELE</name>
<protein>
    <recommendedName>
        <fullName evidence="3">Ig-like domain-containing protein</fullName>
    </recommendedName>
</protein>
<evidence type="ECO:0000256" key="1">
    <source>
        <dbReference type="SAM" id="Phobius"/>
    </source>
</evidence>
<comment type="caution">
    <text evidence="4">The sequence shown here is derived from an EMBL/GenBank/DDBJ whole genome shotgun (WGS) entry which is preliminary data.</text>
</comment>
<reference evidence="4 5" key="1">
    <citation type="submission" date="2021-07" db="EMBL/GenBank/DDBJ databases">
        <authorList>
            <person name="Palmer J.M."/>
        </authorList>
    </citation>
    <scope>NUCLEOTIDE SEQUENCE [LARGE SCALE GENOMIC DNA]</scope>
    <source>
        <strain evidence="4 5">AT_MEX2019</strain>
        <tissue evidence="4">Muscle</tissue>
    </source>
</reference>
<feature type="signal peptide" evidence="2">
    <location>
        <begin position="1"/>
        <end position="16"/>
    </location>
</feature>
<feature type="non-terminal residue" evidence="4">
    <location>
        <position position="1"/>
    </location>
</feature>
<proteinExistence type="predicted"/>
<evidence type="ECO:0000259" key="3">
    <source>
        <dbReference type="PROSITE" id="PS50835"/>
    </source>
</evidence>
<dbReference type="InterPro" id="IPR013783">
    <property type="entry name" value="Ig-like_fold"/>
</dbReference>
<evidence type="ECO:0000313" key="5">
    <source>
        <dbReference type="Proteomes" id="UP001345963"/>
    </source>
</evidence>
<evidence type="ECO:0000256" key="2">
    <source>
        <dbReference type="SAM" id="SignalP"/>
    </source>
</evidence>
<keyword evidence="1" id="KW-0812">Transmembrane</keyword>
<evidence type="ECO:0000313" key="4">
    <source>
        <dbReference type="EMBL" id="MED6246545.1"/>
    </source>
</evidence>
<dbReference type="Gene3D" id="2.60.40.10">
    <property type="entry name" value="Immunoglobulins"/>
    <property type="match status" value="1"/>
</dbReference>
<dbReference type="InterPro" id="IPR036179">
    <property type="entry name" value="Ig-like_dom_sf"/>
</dbReference>
<feature type="transmembrane region" description="Helical" evidence="1">
    <location>
        <begin position="69"/>
        <end position="89"/>
    </location>
</feature>
<accession>A0ABU7B8W6</accession>
<keyword evidence="1" id="KW-1133">Transmembrane helix</keyword>
<keyword evidence="5" id="KW-1185">Reference proteome</keyword>
<dbReference type="EMBL" id="JAHUTI010043435">
    <property type="protein sequence ID" value="MED6246545.1"/>
    <property type="molecule type" value="Genomic_DNA"/>
</dbReference>